<protein>
    <submittedName>
        <fullName evidence="1">Uncharacterized protein</fullName>
    </submittedName>
</protein>
<organism evidence="1">
    <name type="scientific">marine sediment metagenome</name>
    <dbReference type="NCBI Taxonomy" id="412755"/>
    <lineage>
        <taxon>unclassified sequences</taxon>
        <taxon>metagenomes</taxon>
        <taxon>ecological metagenomes</taxon>
    </lineage>
</organism>
<dbReference type="AlphaFoldDB" id="A0A0F9BTA7"/>
<proteinExistence type="predicted"/>
<reference evidence="1" key="1">
    <citation type="journal article" date="2015" name="Nature">
        <title>Complex archaea that bridge the gap between prokaryotes and eukaryotes.</title>
        <authorList>
            <person name="Spang A."/>
            <person name="Saw J.H."/>
            <person name="Jorgensen S.L."/>
            <person name="Zaremba-Niedzwiedzka K."/>
            <person name="Martijn J."/>
            <person name="Lind A.E."/>
            <person name="van Eijk R."/>
            <person name="Schleper C."/>
            <person name="Guy L."/>
            <person name="Ettema T.J."/>
        </authorList>
    </citation>
    <scope>NUCLEOTIDE SEQUENCE</scope>
</reference>
<evidence type="ECO:0000313" key="1">
    <source>
        <dbReference type="EMBL" id="KKL17117.1"/>
    </source>
</evidence>
<sequence>MVGKGSKRRPCQIGRVEEGLRYALAFGNITQKEFNIGMKAVKMGNVISKDEEK</sequence>
<comment type="caution">
    <text evidence="1">The sequence shown here is derived from an EMBL/GenBank/DDBJ whole genome shotgun (WGS) entry which is preliminary data.</text>
</comment>
<name>A0A0F9BTA7_9ZZZZ</name>
<gene>
    <name evidence="1" type="ORF">LCGC14_2488770</name>
</gene>
<accession>A0A0F9BTA7</accession>
<dbReference type="EMBL" id="LAZR01039391">
    <property type="protein sequence ID" value="KKL17117.1"/>
    <property type="molecule type" value="Genomic_DNA"/>
</dbReference>